<gene>
    <name evidence="4" type="ORF">IV203_006735</name>
    <name evidence="5" type="ORF">IV203_035916</name>
</gene>
<evidence type="ECO:0000313" key="6">
    <source>
        <dbReference type="Proteomes" id="UP000693970"/>
    </source>
</evidence>
<dbReference type="Pfam" id="PF01082">
    <property type="entry name" value="Cu2_monooxygen"/>
    <property type="match status" value="1"/>
</dbReference>
<feature type="chain" id="PRO_5039844435" evidence="2">
    <location>
        <begin position="20"/>
        <end position="598"/>
    </location>
</feature>
<organism evidence="5 6">
    <name type="scientific">Nitzschia inconspicua</name>
    <dbReference type="NCBI Taxonomy" id="303405"/>
    <lineage>
        <taxon>Eukaryota</taxon>
        <taxon>Sar</taxon>
        <taxon>Stramenopiles</taxon>
        <taxon>Ochrophyta</taxon>
        <taxon>Bacillariophyta</taxon>
        <taxon>Bacillariophyceae</taxon>
        <taxon>Bacillariophycidae</taxon>
        <taxon>Bacillariales</taxon>
        <taxon>Bacillariaceae</taxon>
        <taxon>Nitzschia</taxon>
    </lineage>
</organism>
<evidence type="ECO:0000313" key="5">
    <source>
        <dbReference type="EMBL" id="KAG7360817.1"/>
    </source>
</evidence>
<evidence type="ECO:0000313" key="4">
    <source>
        <dbReference type="EMBL" id="KAG7338042.1"/>
    </source>
</evidence>
<evidence type="ECO:0000256" key="2">
    <source>
        <dbReference type="SAM" id="SignalP"/>
    </source>
</evidence>
<sequence>MKFLFSSLVLSSALCGALGLIDCSEVNRAANEIPTGRVAACDHFLGIENQSYLNWYTNSDIDLYPNSAFLQGSDPQKPEDGVAVHWRIDDGYVHLAVAARATGWVAFGLSEAGGMIGTDMVIFTAASPNELIDAYTGEERLPQKDDCESDWELVSSNVDLEDGFIMFETKRLLNTNDPQDKPIIDDSSTVVSPHRAIAAWGDSEEMSYHGLNRARGAIRFHGQGDEETTFRASMEAAEGSVDLLAKNFTIPTEETIYESFCFTRQNLIDQGLIDTQDKLNIIGWEPLVQTGNEPYVHHYVVTASNQPSCNLTAEELQMAFIEMTYVWAPGEKGIAFPDFLGVPLFGDDGFQAFRVEIHYNNPTLDAGVVDNSGVRFYWTSEPREQEIGIMNVGDPFVGVRGQTIGSGLSFHQFECPGSCSALAGQEVTVLREYLHMHEVGLRITNEQIRDGEIVHKAAVEHWEFHQNGNAAVQQGSFVVQPGDSFRTTCFYDDQDGSRTFGLASAEEMCMAFLYYYPRQKFDLGDGFSMAWFCGYDMFFPQCNATYESRALDSKEELNREYAIANPQCKEPPTEEDSGRKAFIGALGLAAGALGVLMI</sequence>
<dbReference type="PANTHER" id="PTHR10157">
    <property type="entry name" value="DOPAMINE BETA HYDROXYLASE RELATED"/>
    <property type="match status" value="1"/>
</dbReference>
<dbReference type="InterPro" id="IPR000323">
    <property type="entry name" value="Cu2_ascorb_mOase_N"/>
</dbReference>
<dbReference type="InterPro" id="IPR000945">
    <property type="entry name" value="DBH-like"/>
</dbReference>
<dbReference type="EMBL" id="JAGRRH010000013">
    <property type="protein sequence ID" value="KAG7360817.1"/>
    <property type="molecule type" value="Genomic_DNA"/>
</dbReference>
<accession>A0A9K3LEW7</accession>
<keyword evidence="5" id="KW-0560">Oxidoreductase</keyword>
<dbReference type="SMART" id="SM00664">
    <property type="entry name" value="DoH"/>
    <property type="match status" value="1"/>
</dbReference>
<dbReference type="Pfam" id="PF03351">
    <property type="entry name" value="DOMON"/>
    <property type="match status" value="1"/>
</dbReference>
<proteinExistence type="inferred from homology"/>
<dbReference type="GO" id="GO:0004500">
    <property type="term" value="F:dopamine beta-monooxygenase activity"/>
    <property type="evidence" value="ECO:0007669"/>
    <property type="project" value="InterPro"/>
</dbReference>
<dbReference type="CDD" id="cd09631">
    <property type="entry name" value="DOMON_DOH"/>
    <property type="match status" value="1"/>
</dbReference>
<reference evidence="5" key="2">
    <citation type="submission" date="2021-04" db="EMBL/GenBank/DDBJ databases">
        <authorList>
            <person name="Podell S."/>
        </authorList>
    </citation>
    <scope>NUCLEOTIDE SEQUENCE</scope>
    <source>
        <strain evidence="5">Hildebrandi</strain>
    </source>
</reference>
<comment type="similarity">
    <text evidence="1">Belongs to the copper type II ascorbate-dependent monooxygenase family.</text>
</comment>
<feature type="signal peptide" evidence="2">
    <location>
        <begin position="1"/>
        <end position="19"/>
    </location>
</feature>
<reference evidence="5" key="1">
    <citation type="journal article" date="2021" name="Sci. Rep.">
        <title>Diploid genomic architecture of Nitzschia inconspicua, an elite biomass production diatom.</title>
        <authorList>
            <person name="Oliver A."/>
            <person name="Podell S."/>
            <person name="Pinowska A."/>
            <person name="Traller J.C."/>
            <person name="Smith S.R."/>
            <person name="McClure R."/>
            <person name="Beliaev A."/>
            <person name="Bohutskyi P."/>
            <person name="Hill E.A."/>
            <person name="Rabines A."/>
            <person name="Zheng H."/>
            <person name="Allen L.Z."/>
            <person name="Kuo A."/>
            <person name="Grigoriev I.V."/>
            <person name="Allen A.E."/>
            <person name="Hazlebeck D."/>
            <person name="Allen E.E."/>
        </authorList>
    </citation>
    <scope>NUCLEOTIDE SEQUENCE</scope>
    <source>
        <strain evidence="5">Hildebrandi</strain>
    </source>
</reference>
<dbReference type="GO" id="GO:0005507">
    <property type="term" value="F:copper ion binding"/>
    <property type="evidence" value="ECO:0007669"/>
    <property type="project" value="InterPro"/>
</dbReference>
<dbReference type="AlphaFoldDB" id="A0A9K3LEW7"/>
<dbReference type="Proteomes" id="UP000693970">
    <property type="component" value="Unassembled WGS sequence"/>
</dbReference>
<dbReference type="PROSITE" id="PS50836">
    <property type="entry name" value="DOMON"/>
    <property type="match status" value="1"/>
</dbReference>
<feature type="domain" description="DOMON" evidence="3">
    <location>
        <begin position="80"/>
        <end position="201"/>
    </location>
</feature>
<keyword evidence="6" id="KW-1185">Reference proteome</keyword>
<keyword evidence="5" id="KW-0503">Monooxygenase</keyword>
<name>A0A9K3LEW7_9STRA</name>
<dbReference type="EMBL" id="JAGRRH010000066">
    <property type="protein sequence ID" value="KAG7338042.1"/>
    <property type="molecule type" value="Genomic_DNA"/>
</dbReference>
<dbReference type="PANTHER" id="PTHR10157:SF23">
    <property type="entry name" value="MOXD1 HOMOLOG 1"/>
    <property type="match status" value="1"/>
</dbReference>
<dbReference type="InterPro" id="IPR005018">
    <property type="entry name" value="DOMON_domain"/>
</dbReference>
<dbReference type="InterPro" id="IPR024548">
    <property type="entry name" value="Cu2_monoox_C"/>
</dbReference>
<dbReference type="OrthoDB" id="193961at2759"/>
<evidence type="ECO:0000259" key="3">
    <source>
        <dbReference type="PROSITE" id="PS50836"/>
    </source>
</evidence>
<protein>
    <submittedName>
        <fullName evidence="5">Copper type II ascorbate-dependent monooxygenase</fullName>
    </submittedName>
</protein>
<dbReference type="InterPro" id="IPR045266">
    <property type="entry name" value="DOH_DOMON"/>
</dbReference>
<keyword evidence="2" id="KW-0732">Signal</keyword>
<dbReference type="Pfam" id="PF03712">
    <property type="entry name" value="Cu2_monoox_C"/>
    <property type="match status" value="1"/>
</dbReference>
<evidence type="ECO:0000256" key="1">
    <source>
        <dbReference type="ARBA" id="ARBA00010676"/>
    </source>
</evidence>
<comment type="caution">
    <text evidence="5">The sequence shown here is derived from an EMBL/GenBank/DDBJ whole genome shotgun (WGS) entry which is preliminary data.</text>
</comment>